<feature type="non-terminal residue" evidence="7">
    <location>
        <position position="1"/>
    </location>
</feature>
<dbReference type="EMBL" id="BARS01001302">
    <property type="protein sequence ID" value="GAF69925.1"/>
    <property type="molecule type" value="Genomic_DNA"/>
</dbReference>
<comment type="subcellular location">
    <subcellularLocation>
        <location evidence="1">Cell membrane</location>
        <topology evidence="1">Multi-pass membrane protein</topology>
    </subcellularLocation>
</comment>
<feature type="transmembrane region" description="Helical" evidence="6">
    <location>
        <begin position="107"/>
        <end position="126"/>
    </location>
</feature>
<evidence type="ECO:0000313" key="7">
    <source>
        <dbReference type="EMBL" id="GAF69925.1"/>
    </source>
</evidence>
<feature type="transmembrane region" description="Helical" evidence="6">
    <location>
        <begin position="225"/>
        <end position="249"/>
    </location>
</feature>
<organism evidence="7">
    <name type="scientific">marine sediment metagenome</name>
    <dbReference type="NCBI Taxonomy" id="412755"/>
    <lineage>
        <taxon>unclassified sequences</taxon>
        <taxon>metagenomes</taxon>
        <taxon>ecological metagenomes</taxon>
    </lineage>
</organism>
<dbReference type="InterPro" id="IPR051679">
    <property type="entry name" value="DASS-Related_Transporters"/>
</dbReference>
<evidence type="ECO:0000256" key="3">
    <source>
        <dbReference type="ARBA" id="ARBA00022692"/>
    </source>
</evidence>
<dbReference type="PANTHER" id="PTHR43652:SF6">
    <property type="entry name" value="ARGININE REPRESSOR"/>
    <property type="match status" value="1"/>
</dbReference>
<feature type="non-terminal residue" evidence="7">
    <location>
        <position position="301"/>
    </location>
</feature>
<feature type="transmembrane region" description="Helical" evidence="6">
    <location>
        <begin position="26"/>
        <end position="43"/>
    </location>
</feature>
<accession>X0T1J3</accession>
<feature type="transmembrane region" description="Helical" evidence="6">
    <location>
        <begin position="173"/>
        <end position="190"/>
    </location>
</feature>
<dbReference type="GO" id="GO:0005886">
    <property type="term" value="C:plasma membrane"/>
    <property type="evidence" value="ECO:0007669"/>
    <property type="project" value="UniProtKB-SubCell"/>
</dbReference>
<evidence type="ECO:0000256" key="2">
    <source>
        <dbReference type="ARBA" id="ARBA00022475"/>
    </source>
</evidence>
<feature type="transmembrane region" description="Helical" evidence="6">
    <location>
        <begin position="269"/>
        <end position="289"/>
    </location>
</feature>
<proteinExistence type="predicted"/>
<feature type="transmembrane region" description="Helical" evidence="6">
    <location>
        <begin position="49"/>
        <end position="65"/>
    </location>
</feature>
<feature type="transmembrane region" description="Helical" evidence="6">
    <location>
        <begin position="72"/>
        <end position="95"/>
    </location>
</feature>
<dbReference type="InterPro" id="IPR018385">
    <property type="entry name" value="C4_dicarb_anaerob_car-like"/>
</dbReference>
<protein>
    <recommendedName>
        <fullName evidence="8">Citrate transporter-like domain-containing protein</fullName>
    </recommendedName>
</protein>
<feature type="transmembrane region" description="Helical" evidence="6">
    <location>
        <begin position="202"/>
        <end position="218"/>
    </location>
</feature>
<name>X0T1J3_9ZZZZ</name>
<evidence type="ECO:0008006" key="8">
    <source>
        <dbReference type="Google" id="ProtNLM"/>
    </source>
</evidence>
<evidence type="ECO:0000256" key="4">
    <source>
        <dbReference type="ARBA" id="ARBA00022989"/>
    </source>
</evidence>
<reference evidence="7" key="1">
    <citation type="journal article" date="2014" name="Front. Microbiol.">
        <title>High frequency of phylogenetically diverse reductive dehalogenase-homologous genes in deep subseafloor sedimentary metagenomes.</title>
        <authorList>
            <person name="Kawai M."/>
            <person name="Futagami T."/>
            <person name="Toyoda A."/>
            <person name="Takaki Y."/>
            <person name="Nishi S."/>
            <person name="Hori S."/>
            <person name="Arai W."/>
            <person name="Tsubouchi T."/>
            <person name="Morono Y."/>
            <person name="Uchiyama I."/>
            <person name="Ito T."/>
            <person name="Fujiyama A."/>
            <person name="Inagaki F."/>
            <person name="Takami H."/>
        </authorList>
    </citation>
    <scope>NUCLEOTIDE SEQUENCE</scope>
    <source>
        <strain evidence="7">Expedition CK06-06</strain>
    </source>
</reference>
<keyword evidence="2" id="KW-1003">Cell membrane</keyword>
<dbReference type="PANTHER" id="PTHR43652">
    <property type="entry name" value="BASIC AMINO ACID ANTIPORTER YFCC-RELATED"/>
    <property type="match status" value="1"/>
</dbReference>
<keyword evidence="4 6" id="KW-1133">Transmembrane helix</keyword>
<evidence type="ECO:0000256" key="5">
    <source>
        <dbReference type="ARBA" id="ARBA00023136"/>
    </source>
</evidence>
<dbReference type="AlphaFoldDB" id="X0T1J3"/>
<sequence length="301" mass="31511">FAVLRATGAVDAGMHALLRRWGDRPFWLVAGGITLFAVGSSTIGFGEEYFPFVPVLIALTLALGYDRLTAVAIVMVGYGTGYGAAVINPFTTLIAQDIAGLQPGSGLWYRLVMIAIFVPIGIHHVWSYAKKVGRDPAASLVADVNAPNGKSIASGGDGEASADHPPMTATHKLVLTVVGIAMVVLVYGLIRLDWYLDEMQGVFIALTLIIAIIARMSPDRTAVEFGAGAASLTSVALLIGVARGIQVVLDEGGIVDTMVHGISLPLQELPGVLSAVGMFFVQSLANFFIPSGSGQAFVTMP</sequence>
<gene>
    <name evidence="7" type="ORF">S01H1_02633</name>
</gene>
<evidence type="ECO:0000256" key="1">
    <source>
        <dbReference type="ARBA" id="ARBA00004651"/>
    </source>
</evidence>
<evidence type="ECO:0000256" key="6">
    <source>
        <dbReference type="SAM" id="Phobius"/>
    </source>
</evidence>
<keyword evidence="5 6" id="KW-0472">Membrane</keyword>
<comment type="caution">
    <text evidence="7">The sequence shown here is derived from an EMBL/GenBank/DDBJ whole genome shotgun (WGS) entry which is preliminary data.</text>
</comment>
<dbReference type="Pfam" id="PF03606">
    <property type="entry name" value="DcuC"/>
    <property type="match status" value="1"/>
</dbReference>
<keyword evidence="3 6" id="KW-0812">Transmembrane</keyword>